<feature type="chain" id="PRO_5001572612" evidence="1">
    <location>
        <begin position="23"/>
        <end position="221"/>
    </location>
</feature>
<feature type="signal peptide" evidence="1">
    <location>
        <begin position="1"/>
        <end position="22"/>
    </location>
</feature>
<evidence type="ECO:0000313" key="2">
    <source>
        <dbReference type="EMBL" id="KCZ86676.1"/>
    </source>
</evidence>
<keyword evidence="3" id="KW-1185">Reference proteome</keyword>
<keyword evidence="2" id="KW-0449">Lipoprotein</keyword>
<dbReference type="Proteomes" id="UP000024816">
    <property type="component" value="Unassembled WGS sequence"/>
</dbReference>
<reference evidence="2 3" key="1">
    <citation type="journal article" date="2014" name="Antonie Van Leeuwenhoek">
        <title>Hyphomonas beringensis sp. nov. and Hyphomonas chukchiensis sp. nov., isolated from surface seawater of the Bering Sea and Chukchi Sea.</title>
        <authorList>
            <person name="Li C."/>
            <person name="Lai Q."/>
            <person name="Li G."/>
            <person name="Dong C."/>
            <person name="Wang J."/>
            <person name="Liao Y."/>
            <person name="Shao Z."/>
        </authorList>
    </citation>
    <scope>NUCLEOTIDE SEQUENCE [LARGE SCALE GENOMIC DNA]</scope>
    <source>
        <strain evidence="2 3">VP2</strain>
    </source>
</reference>
<protein>
    <submittedName>
        <fullName evidence="2">Putative lipoprotein</fullName>
    </submittedName>
</protein>
<dbReference type="STRING" id="1280952.HJA_15035"/>
<comment type="caution">
    <text evidence="2">The sequence shown here is derived from an EMBL/GenBank/DDBJ whole genome shotgun (WGS) entry which is preliminary data.</text>
</comment>
<organism evidence="2 3">
    <name type="scientific">Hyphomonas jannaschiana VP2</name>
    <dbReference type="NCBI Taxonomy" id="1280952"/>
    <lineage>
        <taxon>Bacteria</taxon>
        <taxon>Pseudomonadati</taxon>
        <taxon>Pseudomonadota</taxon>
        <taxon>Alphaproteobacteria</taxon>
        <taxon>Hyphomonadales</taxon>
        <taxon>Hyphomonadaceae</taxon>
        <taxon>Hyphomonas</taxon>
    </lineage>
</organism>
<evidence type="ECO:0000256" key="1">
    <source>
        <dbReference type="SAM" id="SignalP"/>
    </source>
</evidence>
<evidence type="ECO:0000313" key="3">
    <source>
        <dbReference type="Proteomes" id="UP000024816"/>
    </source>
</evidence>
<dbReference type="PATRIC" id="fig|1280952.3.peg.3009"/>
<keyword evidence="1" id="KW-0732">Signal</keyword>
<proteinExistence type="predicted"/>
<sequence>MTAMRKQIAFVLVPACALLGLAGCDKFIRGMGDDPATEISEPEEVALADETPEDTLPAETVDTPVYTQAMSQEATIDWAAARNDVASNSGTSGNFMTASQEGDPPPVPVMLPTGIVLPQGAESDVKFQPLSDGYFAFYPGTDYNIVVNGTNEIIGDRAPGTTDTPKRFIPTMSGAQVAFTKYGADYLIEFECTHADGEHADCISEDDALSIADSLVAVRSR</sequence>
<accession>A0A059F7W8</accession>
<dbReference type="PROSITE" id="PS51257">
    <property type="entry name" value="PROKAR_LIPOPROTEIN"/>
    <property type="match status" value="1"/>
</dbReference>
<dbReference type="eggNOG" id="ENOG5030ZUJ">
    <property type="taxonomic scope" value="Bacteria"/>
</dbReference>
<dbReference type="AlphaFoldDB" id="A0A059F7W8"/>
<name>A0A059F7W8_9PROT</name>
<gene>
    <name evidence="2" type="ORF">HJA_15035</name>
</gene>
<dbReference type="EMBL" id="ARYJ01000012">
    <property type="protein sequence ID" value="KCZ86676.1"/>
    <property type="molecule type" value="Genomic_DNA"/>
</dbReference>